<gene>
    <name evidence="1" type="ORF">EV182_000533</name>
</gene>
<dbReference type="EMBL" id="JAMZIH010000027">
    <property type="protein sequence ID" value="KAJ1680173.1"/>
    <property type="molecule type" value="Genomic_DNA"/>
</dbReference>
<evidence type="ECO:0000313" key="1">
    <source>
        <dbReference type="EMBL" id="KAJ1680173.1"/>
    </source>
</evidence>
<organism evidence="1 2">
    <name type="scientific">Spiromyces aspiralis</name>
    <dbReference type="NCBI Taxonomy" id="68401"/>
    <lineage>
        <taxon>Eukaryota</taxon>
        <taxon>Fungi</taxon>
        <taxon>Fungi incertae sedis</taxon>
        <taxon>Zoopagomycota</taxon>
        <taxon>Kickxellomycotina</taxon>
        <taxon>Kickxellomycetes</taxon>
        <taxon>Kickxellales</taxon>
        <taxon>Kickxellaceae</taxon>
        <taxon>Spiromyces</taxon>
    </lineage>
</organism>
<comment type="caution">
    <text evidence="1">The sequence shown here is derived from an EMBL/GenBank/DDBJ whole genome shotgun (WGS) entry which is preliminary data.</text>
</comment>
<accession>A0ACC1HUD0</accession>
<feature type="non-terminal residue" evidence="1">
    <location>
        <position position="1"/>
    </location>
</feature>
<reference evidence="1" key="1">
    <citation type="submission" date="2022-06" db="EMBL/GenBank/DDBJ databases">
        <title>Phylogenomic reconstructions and comparative analyses of Kickxellomycotina fungi.</title>
        <authorList>
            <person name="Reynolds N.K."/>
            <person name="Stajich J.E."/>
            <person name="Barry K."/>
            <person name="Grigoriev I.V."/>
            <person name="Crous P."/>
            <person name="Smith M.E."/>
        </authorList>
    </citation>
    <scope>NUCLEOTIDE SEQUENCE</scope>
    <source>
        <strain evidence="1">RSA 2271</strain>
    </source>
</reference>
<name>A0ACC1HUD0_9FUNG</name>
<keyword evidence="2" id="KW-1185">Reference proteome</keyword>
<evidence type="ECO:0000313" key="2">
    <source>
        <dbReference type="Proteomes" id="UP001145114"/>
    </source>
</evidence>
<proteinExistence type="predicted"/>
<protein>
    <submittedName>
        <fullName evidence="1">Uncharacterized protein</fullName>
    </submittedName>
</protein>
<sequence>ATVSQEAQPSRTQDEDPATATNTVAAVAAVDVQKDGPRPKQQQQQQQSHHHHHHRRAGSRAGRGSHAGGRGDRKFRQGGSSGGGSSSSSNGGGGAGAAGYNRHHHHNHQQPSRSAGRHPYGQQQQQQQQQHHQQAGTGVPPYPAVTSVAAPMPAPLPQTEEESRKFIQKQVEYYFSVENLCKDVFFRTQMDTEGYVPLTLISGFNRVKMLTQDLDVVRQALEASEEVEMNEAKDKVRKRGDWSKWLFPKQELVKRHSQSLDSTRDTAPAPTIVVGAASASAGDASKEEGKGEIREGPTKTTPTAANNTTAPARPPLHPSLNASSESHTGWIKVQPRRVSLSLGQGQPLRRLGRSTSRNRRITGDNGARRPSPSPTMKPAGVFGGGGADDSDIFQFDEELELDPAQPRSLSSGQAIISGSGGHYTSRNRSRSRARNLSRQPRRLSHVGSYGADGYSSYDDGSDWGSAIDDYDTEEDIDEETVARLLIVTQKRTRDRTHYHYDRKAAHEDFNEIINEGLLHYEEDLRMKRRAERVRQAKKVDTIDPERFAQLQIQQHESATGDAQQQQPVRRGRGPRGHRRRRRHPAAQFIPVHEDLPADGEVVARPSYSKRLPLDSRKHRAQAPVGWLVGNEAYYPTTDNQHPFGSFQSPGSANGFMVGSNQSQFGSYMEAHFGLSSLPSNSGFAGLSSSYTSGKPRCEHPSHELLRENGFVQHKYYRYHNKALRERRRLGIGQSQEMNTLFRFWSHFLRTTFSRKMYEEFKKLALEDADANYRYGLECLFRFYSYGLEKKFRPEILEDFQRLTLADYKDRDELYGVEKFWAYLYYREDKGEGLEIDQELKRVFGQFKSFDDFKAAAVKKQSSMIPVPLVAVMASGDNTGAKIGTEQG</sequence>
<dbReference type="Proteomes" id="UP001145114">
    <property type="component" value="Unassembled WGS sequence"/>
</dbReference>